<sequence>LRAVATCAGSIPHLLDLTFLGDNFSTPLKKIFYAKILHGHFGCMLLVRLASLCTTWGTEDHMLYRPVFVKTAPGTTPLDAVPLLSAVRHCCAVETRQSRDFHGNGNACNAGTESIFWKVAQSREAKLRGVMQLIEPFCRFGMLRPKNESSWTCQASLHRRHSWRNKFIRYEVKYKFGFSVARVDNCEGSGYWTTQMKNTPLNLALEFLCSALVSGTFRCFGRN</sequence>
<dbReference type="EMBL" id="GFAC01006551">
    <property type="protein sequence ID" value="JAT92637.1"/>
    <property type="molecule type" value="mRNA"/>
</dbReference>
<reference evidence="1" key="1">
    <citation type="journal article" date="2017" name="Front. Cell. Infect. Microbiol.">
        <title>The Distinct Transcriptional Response of the Midgut of Amblyomma sculptum and Amblyomma aureolatum Ticks to Rickettsia rickettsii Correlates to Their Differences in Susceptibility to Infection.</title>
        <authorList>
            <person name="Martins L.A."/>
            <person name="Galletti M.F.B.M."/>
            <person name="Ribeiro J.M."/>
            <person name="Fujita A."/>
            <person name="Costa F.B."/>
            <person name="Labruna M.B."/>
            <person name="Daffre S."/>
            <person name="Fogaca A.C."/>
        </authorList>
    </citation>
    <scope>NUCLEOTIDE SEQUENCE</scope>
</reference>
<name>A0A1E1X067_9ACAR</name>
<dbReference type="AlphaFoldDB" id="A0A1E1X067"/>
<organism evidence="1">
    <name type="scientific">Amblyomma aureolatum</name>
    <dbReference type="NCBI Taxonomy" id="187763"/>
    <lineage>
        <taxon>Eukaryota</taxon>
        <taxon>Metazoa</taxon>
        <taxon>Ecdysozoa</taxon>
        <taxon>Arthropoda</taxon>
        <taxon>Chelicerata</taxon>
        <taxon>Arachnida</taxon>
        <taxon>Acari</taxon>
        <taxon>Parasitiformes</taxon>
        <taxon>Ixodida</taxon>
        <taxon>Ixodoidea</taxon>
        <taxon>Ixodidae</taxon>
        <taxon>Amblyomminae</taxon>
        <taxon>Amblyomma</taxon>
    </lineage>
</organism>
<evidence type="ECO:0000313" key="1">
    <source>
        <dbReference type="EMBL" id="JAT92637.1"/>
    </source>
</evidence>
<protein>
    <submittedName>
        <fullName evidence="1">Uncharacterized protein</fullName>
    </submittedName>
</protein>
<accession>A0A1E1X067</accession>
<feature type="non-terminal residue" evidence="1">
    <location>
        <position position="1"/>
    </location>
</feature>
<proteinExistence type="evidence at transcript level"/>